<name>A0ABQ8R004_FUSEQ</name>
<dbReference type="Pfam" id="PF06985">
    <property type="entry name" value="HET"/>
    <property type="match status" value="1"/>
</dbReference>
<protein>
    <recommendedName>
        <fullName evidence="2">Heterokaryon incompatibility domain-containing protein</fullName>
    </recommendedName>
</protein>
<keyword evidence="4" id="KW-1185">Reference proteome</keyword>
<proteinExistence type="predicted"/>
<evidence type="ECO:0000259" key="2">
    <source>
        <dbReference type="Pfam" id="PF06985"/>
    </source>
</evidence>
<organism evidence="3 4">
    <name type="scientific">Fusarium equiseti</name>
    <name type="common">Fusarium scirpi</name>
    <dbReference type="NCBI Taxonomy" id="61235"/>
    <lineage>
        <taxon>Eukaryota</taxon>
        <taxon>Fungi</taxon>
        <taxon>Dikarya</taxon>
        <taxon>Ascomycota</taxon>
        <taxon>Pezizomycotina</taxon>
        <taxon>Sordariomycetes</taxon>
        <taxon>Hypocreomycetidae</taxon>
        <taxon>Hypocreales</taxon>
        <taxon>Nectriaceae</taxon>
        <taxon>Fusarium</taxon>
        <taxon>Fusarium incarnatum-equiseti species complex</taxon>
    </lineage>
</organism>
<reference evidence="3" key="1">
    <citation type="submission" date="2022-09" db="EMBL/GenBank/DDBJ databases">
        <title>Fusarium specimens isolated from Avocado Roots.</title>
        <authorList>
            <person name="Stajich J."/>
            <person name="Roper C."/>
            <person name="Heimlech-Rivalta G."/>
        </authorList>
    </citation>
    <scope>NUCLEOTIDE SEQUENCE</scope>
    <source>
        <strain evidence="3">CF00095</strain>
    </source>
</reference>
<dbReference type="InterPro" id="IPR010730">
    <property type="entry name" value="HET"/>
</dbReference>
<dbReference type="PANTHER" id="PTHR33112">
    <property type="entry name" value="DOMAIN PROTEIN, PUTATIVE-RELATED"/>
    <property type="match status" value="1"/>
</dbReference>
<feature type="compositionally biased region" description="Acidic residues" evidence="1">
    <location>
        <begin position="168"/>
        <end position="204"/>
    </location>
</feature>
<sequence length="934" mass="105521">MTTEMQIPDRTLLKGSVMDLDQPCKFCKVLDLDDSSYGGKAKTAEDGAQFVDFGEFVETLQDRIVTSGSRQAELGRALSHAMQNANADASRTLAKTELGLDYSRSDELPELPGIGATASAGCAFCKVLRNDLREAWRWIEDSWNDEDEIMADLEDEKEAAEAEKDAGEEADDETEEKVEESDDEDEEDEDRDGEEEEEEKEEEGIGNGDGDQKVDEPELSDIYENSDGSSAFTSTSEHSDFYAPTDEESEKEKEEDDEAVQEDENPDKKAENDGGKAGNDNKEEEGHGEASKAVNAAGKQSSKAQLVLSEIAYKLRDYGRDNDSSPRTWADALFVFFTITFKGKTRKYSTNYNFYADTTDPCASWLQINRRPYTGDSLSPTSLKRMNELMRQAEEKRPMKIVEKPFLPTRLLDVQADCSSGLRLVITETDPEVCKLEASQRRYAALSYCWGSGDAAAKQLKTVRDTLEEHCTSIAMDKVPQTVADTIRVCRVIGIRFLWVDALCIIQGDADDWSKESFQMSLVYENSYFTLCAIQGDSCSSGFLHKDYNPPSVRLKFQSRIKPSVSGNITLRMLHHPSTTTRRYTRADGKYRRPGDSPGQLDLGSAWSTRAWTFQEDQLAPRKIFFGNLIFHVSRGGDLEAADGTCVGHERFIDSMDSLQQGLSTWYRIVSEYSKRNLSFQEDKFPAIAALARSFSERFPDQKYLAGLWESDIHKGLLWSHAEWKEFDDYQKLLPKGYVAPSWSWARGPSKTDWLLSNDKQPKSELIVRNTEVVTEQHNPFGHVSKGRLILTARMYKPTSRRNGKLRIKHTSKWFKLTGVPTMNYALFSKSNQCIAKMGFHWDNFCHVNDNGYPRGPINDIRLVLTASIFPGGDMMLKSHDLPEDQELLLGIVVRPSLEEEGAYEKLGLFYSEQREKGGRKFWEKVPMQDVVLV</sequence>
<accession>A0ABQ8R004</accession>
<evidence type="ECO:0000313" key="3">
    <source>
        <dbReference type="EMBL" id="KAJ4118967.1"/>
    </source>
</evidence>
<feature type="region of interest" description="Disordered" evidence="1">
    <location>
        <begin position="156"/>
        <end position="301"/>
    </location>
</feature>
<feature type="compositionally biased region" description="Polar residues" evidence="1">
    <location>
        <begin position="226"/>
        <end position="236"/>
    </location>
</feature>
<evidence type="ECO:0000256" key="1">
    <source>
        <dbReference type="SAM" id="MobiDB-lite"/>
    </source>
</evidence>
<feature type="compositionally biased region" description="Basic and acidic residues" evidence="1">
    <location>
        <begin position="266"/>
        <end position="290"/>
    </location>
</feature>
<gene>
    <name evidence="3" type="ORF">NW768_010710</name>
</gene>
<dbReference type="EMBL" id="JAOQBH010000022">
    <property type="protein sequence ID" value="KAJ4118967.1"/>
    <property type="molecule type" value="Genomic_DNA"/>
</dbReference>
<dbReference type="PANTHER" id="PTHR33112:SF16">
    <property type="entry name" value="HETEROKARYON INCOMPATIBILITY DOMAIN-CONTAINING PROTEIN"/>
    <property type="match status" value="1"/>
</dbReference>
<dbReference type="Proteomes" id="UP001152024">
    <property type="component" value="Unassembled WGS sequence"/>
</dbReference>
<feature type="domain" description="Heterokaryon incompatibility" evidence="2">
    <location>
        <begin position="443"/>
        <end position="616"/>
    </location>
</feature>
<evidence type="ECO:0000313" key="4">
    <source>
        <dbReference type="Proteomes" id="UP001152024"/>
    </source>
</evidence>
<comment type="caution">
    <text evidence="3">The sequence shown here is derived from an EMBL/GenBank/DDBJ whole genome shotgun (WGS) entry which is preliminary data.</text>
</comment>
<feature type="compositionally biased region" description="Acidic residues" evidence="1">
    <location>
        <begin position="245"/>
        <end position="265"/>
    </location>
</feature>